<dbReference type="InterPro" id="IPR057275">
    <property type="entry name" value="Beta-barrel_GLAA-B_I"/>
</dbReference>
<keyword evidence="3" id="KW-0732">Signal</keyword>
<dbReference type="Pfam" id="PF23764">
    <property type="entry name" value="Beta-barrel_GLAA-B_II"/>
    <property type="match status" value="1"/>
</dbReference>
<evidence type="ECO:0000256" key="1">
    <source>
        <dbReference type="ARBA" id="ARBA00001255"/>
    </source>
</evidence>
<keyword evidence="12" id="KW-1185">Reference proteome</keyword>
<dbReference type="EMBL" id="CP106735">
    <property type="protein sequence ID" value="UXX78104.1"/>
    <property type="molecule type" value="Genomic_DNA"/>
</dbReference>
<evidence type="ECO:0000256" key="6">
    <source>
        <dbReference type="ARBA" id="ARBA00023295"/>
    </source>
</evidence>
<dbReference type="InterPro" id="IPR056441">
    <property type="entry name" value="Beta-barrel_GLAA-B_II"/>
</dbReference>
<feature type="transmembrane region" description="Helical" evidence="7">
    <location>
        <begin position="7"/>
        <end position="26"/>
    </location>
</feature>
<comment type="catalytic activity">
    <reaction evidence="2">
        <text>Hydrolysis of terminal, non-reducing branched (1-&gt;3)-alpha-D-galactosidic residues, producing free D-galactose.</text>
        <dbReference type="EC" id="3.2.1.n1"/>
    </reaction>
</comment>
<accession>A0ABY6CW13</accession>
<evidence type="ECO:0000256" key="4">
    <source>
        <dbReference type="ARBA" id="ARBA00022737"/>
    </source>
</evidence>
<dbReference type="InterPro" id="IPR039448">
    <property type="entry name" value="Beta_helix"/>
</dbReference>
<protein>
    <submittedName>
        <fullName evidence="11">Right-handed parallel beta-helix repeat-containing protein</fullName>
    </submittedName>
</protein>
<dbReference type="InterPro" id="IPR012334">
    <property type="entry name" value="Pectin_lyas_fold"/>
</dbReference>
<evidence type="ECO:0000259" key="10">
    <source>
        <dbReference type="Pfam" id="PF23764"/>
    </source>
</evidence>
<evidence type="ECO:0000256" key="5">
    <source>
        <dbReference type="ARBA" id="ARBA00022801"/>
    </source>
</evidence>
<name>A0ABY6CW13_9BACT</name>
<comment type="catalytic activity">
    <reaction evidence="1">
        <text>Hydrolysis of terminal, non-reducing alpha-D-galactose residues in alpha-D-galactosides, including galactose oligosaccharides, galactomannans and galactolipids.</text>
        <dbReference type="EC" id="3.2.1.22"/>
    </reaction>
</comment>
<dbReference type="Proteomes" id="UP001062165">
    <property type="component" value="Chromosome"/>
</dbReference>
<keyword evidence="4" id="KW-0677">Repeat</keyword>
<evidence type="ECO:0000313" key="12">
    <source>
        <dbReference type="Proteomes" id="UP001062165"/>
    </source>
</evidence>
<dbReference type="SUPFAM" id="SSF51126">
    <property type="entry name" value="Pectin lyase-like"/>
    <property type="match status" value="1"/>
</dbReference>
<evidence type="ECO:0000313" key="11">
    <source>
        <dbReference type="EMBL" id="UXX78104.1"/>
    </source>
</evidence>
<evidence type="ECO:0000256" key="7">
    <source>
        <dbReference type="SAM" id="Phobius"/>
    </source>
</evidence>
<dbReference type="Pfam" id="PF13229">
    <property type="entry name" value="Beta_helix"/>
    <property type="match status" value="1"/>
</dbReference>
<evidence type="ECO:0000259" key="8">
    <source>
        <dbReference type="Pfam" id="PF13229"/>
    </source>
</evidence>
<keyword evidence="6" id="KW-0326">Glycosidase</keyword>
<dbReference type="Pfam" id="PF23763">
    <property type="entry name" value="Beta-barrel_GLAA-B_I"/>
    <property type="match status" value="1"/>
</dbReference>
<organism evidence="11 12">
    <name type="scientific">Reichenbachiella carrageenanivorans</name>
    <dbReference type="NCBI Taxonomy" id="2979869"/>
    <lineage>
        <taxon>Bacteria</taxon>
        <taxon>Pseudomonadati</taxon>
        <taxon>Bacteroidota</taxon>
        <taxon>Cytophagia</taxon>
        <taxon>Cytophagales</taxon>
        <taxon>Reichenbachiellaceae</taxon>
        <taxon>Reichenbachiella</taxon>
    </lineage>
</organism>
<feature type="domain" description="Right handed beta helix" evidence="8">
    <location>
        <begin position="458"/>
        <end position="608"/>
    </location>
</feature>
<evidence type="ECO:0000259" key="9">
    <source>
        <dbReference type="Pfam" id="PF23763"/>
    </source>
</evidence>
<dbReference type="RefSeq" id="WP_263049850.1">
    <property type="nucleotide sequence ID" value="NZ_CP106735.1"/>
</dbReference>
<gene>
    <name evidence="11" type="ORF">N7E81_12120</name>
</gene>
<evidence type="ECO:0000256" key="2">
    <source>
        <dbReference type="ARBA" id="ARBA00001271"/>
    </source>
</evidence>
<feature type="domain" description="GLAA-B beta-barrel" evidence="9">
    <location>
        <begin position="144"/>
        <end position="272"/>
    </location>
</feature>
<sequence length="629" mass="70633">MVKETRRVLLIGLAIGSLGIISFLNVGQISRKIQFDTSISKDATAAVLQQFLAYDEKPFTKVTFEKGTYHFYPDKGLESFCHISNHDDVLISTAFPITNKKNITIDGQGSTFIFHGRMVPFLIEHSEYISLQNLSIDWAQTFHSEAEVVAIDEANHTFDIQISDEYPYEIRNGQVYFIKEYYEHTIGQSILYDPMRNAIAFDTESYTPVTSYTKLPVAQRATPIIHKYKADHNAPPLKQLNREWQLEMTEVAPGRVRIANHKKKLPPVGMILAAKGEQSQNRIAPAIRITHTVGFSANQVNVHHAGGMGLIAENSENLTLDNFNVIPSNGRMVSATADATHFVGCRGQVTLKNCTLNNQLDDGLNVHGTYQEVMDVLGDRQVGIRIGHYQQLGFEIGRPGDQLGLLKLDESFFPYAQLTLENIEVLNGRYQILTFKEKLPEDLESGDLLENLDAYPELLVENCDIGSNRARGLLISTPKKSVVRNNKFHTEMEAILLPVESSHWYESGSASSLLITGNTFQDCTHSGQNRGVIRLVTDDDNENVAFKNITVTHNTFNQFDNLILEINNTEKFEFSENEINNSGTFPQLFPENPVVKVRSSSQLVFENNIYRGRATTLFESDEEGAGLTF</sequence>
<dbReference type="Gene3D" id="2.160.20.10">
    <property type="entry name" value="Single-stranded right-handed beta-helix, Pectin lyase-like"/>
    <property type="match status" value="2"/>
</dbReference>
<feature type="domain" description="GLAA-B beta-barrel" evidence="10">
    <location>
        <begin position="381"/>
        <end position="449"/>
    </location>
</feature>
<keyword evidence="7" id="KW-0472">Membrane</keyword>
<keyword evidence="7" id="KW-1133">Transmembrane helix</keyword>
<keyword evidence="5" id="KW-0378">Hydrolase</keyword>
<evidence type="ECO:0000256" key="3">
    <source>
        <dbReference type="ARBA" id="ARBA00022729"/>
    </source>
</evidence>
<keyword evidence="7" id="KW-0812">Transmembrane</keyword>
<reference evidence="11" key="1">
    <citation type="submission" date="2022-10" db="EMBL/GenBank/DDBJ databases">
        <title>Comparative genomics and taxonomic characterization of three novel marine species of genus Reichenbachiella exhibiting antioxidant and polysaccharide degradation activities.</title>
        <authorList>
            <person name="Muhammad N."/>
            <person name="Lee Y.-J."/>
            <person name="Ko J."/>
            <person name="Kim S.-G."/>
        </authorList>
    </citation>
    <scope>NUCLEOTIDE SEQUENCE</scope>
    <source>
        <strain evidence="11">Wsw4-B4</strain>
    </source>
</reference>
<dbReference type="InterPro" id="IPR011050">
    <property type="entry name" value="Pectin_lyase_fold/virulence"/>
</dbReference>
<proteinExistence type="predicted"/>